<protein>
    <recommendedName>
        <fullName evidence="1">Thioesterase domain-containing protein</fullName>
    </recommendedName>
</protein>
<dbReference type="Proteomes" id="UP000634229">
    <property type="component" value="Unassembled WGS sequence"/>
</dbReference>
<accession>A0ABS1NGN3</accession>
<feature type="domain" description="Thioesterase" evidence="1">
    <location>
        <begin position="1"/>
        <end position="179"/>
    </location>
</feature>
<dbReference type="InterPro" id="IPR001031">
    <property type="entry name" value="Thioesterase"/>
</dbReference>
<dbReference type="EMBL" id="JAERRF010000012">
    <property type="protein sequence ID" value="MBL1099267.1"/>
    <property type="molecule type" value="Genomic_DNA"/>
</dbReference>
<dbReference type="Pfam" id="PF00975">
    <property type="entry name" value="Thioesterase"/>
    <property type="match status" value="1"/>
</dbReference>
<keyword evidence="3" id="KW-1185">Reference proteome</keyword>
<reference evidence="2 3" key="1">
    <citation type="submission" date="2021-01" db="EMBL/GenBank/DDBJ databases">
        <title>WGS of actinomycetes isolated from Thailand.</title>
        <authorList>
            <person name="Thawai C."/>
        </authorList>
    </citation>
    <scope>NUCLEOTIDE SEQUENCE [LARGE SCALE GENOMIC DNA]</scope>
    <source>
        <strain evidence="2 3">CA1R205</strain>
    </source>
</reference>
<evidence type="ECO:0000313" key="3">
    <source>
        <dbReference type="Proteomes" id="UP000634229"/>
    </source>
</evidence>
<evidence type="ECO:0000259" key="1">
    <source>
        <dbReference type="Pfam" id="PF00975"/>
    </source>
</evidence>
<evidence type="ECO:0000313" key="2">
    <source>
        <dbReference type="EMBL" id="MBL1099267.1"/>
    </source>
</evidence>
<sequence length="197" mass="20441">MAEDYVARIREIQPHGPYHLLGWSFGGAVAHEMAVLLRAAGERVALLALLDSGVGGGTGATAPSGPETLTQLLESLGHRVPDDPADLTPAGVLRLLRAEFSPLAALGEDRLAAVVTTFTDNARLADGFTPGIHDGDLLCFTAADSAPAHGEERHTAWTPHATGRVRHHPVPCAHGAMVQPAALAVIGPVLARALADT</sequence>
<dbReference type="InterPro" id="IPR029058">
    <property type="entry name" value="AB_hydrolase_fold"/>
</dbReference>
<comment type="caution">
    <text evidence="2">The sequence shown here is derived from an EMBL/GenBank/DDBJ whole genome shotgun (WGS) entry which is preliminary data.</text>
</comment>
<dbReference type="SUPFAM" id="SSF53474">
    <property type="entry name" value="alpha/beta-Hydrolases"/>
    <property type="match status" value="1"/>
</dbReference>
<name>A0ABS1NGN3_9ACTN</name>
<dbReference type="Gene3D" id="3.40.50.1820">
    <property type="entry name" value="alpha/beta hydrolase"/>
    <property type="match status" value="1"/>
</dbReference>
<organism evidence="2 3">
    <name type="scientific">Streptomyces coffeae</name>
    <dbReference type="NCBI Taxonomy" id="621382"/>
    <lineage>
        <taxon>Bacteria</taxon>
        <taxon>Bacillati</taxon>
        <taxon>Actinomycetota</taxon>
        <taxon>Actinomycetes</taxon>
        <taxon>Kitasatosporales</taxon>
        <taxon>Streptomycetaceae</taxon>
        <taxon>Streptomyces</taxon>
    </lineage>
</organism>
<proteinExistence type="predicted"/>
<gene>
    <name evidence="2" type="ORF">JK363_21895</name>
</gene>